<keyword evidence="4" id="KW-0808">Transferase</keyword>
<dbReference type="InterPro" id="IPR050736">
    <property type="entry name" value="Sensor_HK_Regulatory"/>
</dbReference>
<comment type="caution">
    <text evidence="8">The sequence shown here is derived from an EMBL/GenBank/DDBJ whole genome shotgun (WGS) entry which is preliminary data.</text>
</comment>
<dbReference type="SUPFAM" id="SSF55781">
    <property type="entry name" value="GAF domain-like"/>
    <property type="match status" value="1"/>
</dbReference>
<dbReference type="InterPro" id="IPR036097">
    <property type="entry name" value="HisK_dim/P_sf"/>
</dbReference>
<evidence type="ECO:0000256" key="4">
    <source>
        <dbReference type="ARBA" id="ARBA00022679"/>
    </source>
</evidence>
<dbReference type="RefSeq" id="WP_075063302.1">
    <property type="nucleotide sequence ID" value="NZ_LGCL01000026.1"/>
</dbReference>
<dbReference type="FunFam" id="3.30.565.10:FF:000006">
    <property type="entry name" value="Sensor histidine kinase WalK"/>
    <property type="match status" value="1"/>
</dbReference>
<dbReference type="GO" id="GO:0000155">
    <property type="term" value="F:phosphorelay sensor kinase activity"/>
    <property type="evidence" value="ECO:0007669"/>
    <property type="project" value="InterPro"/>
</dbReference>
<dbReference type="Gene3D" id="1.10.287.130">
    <property type="match status" value="1"/>
</dbReference>
<dbReference type="Proteomes" id="UP000050417">
    <property type="component" value="Unassembled WGS sequence"/>
</dbReference>
<evidence type="ECO:0000313" key="8">
    <source>
        <dbReference type="EMBL" id="KPL76104.1"/>
    </source>
</evidence>
<dbReference type="InterPro" id="IPR003018">
    <property type="entry name" value="GAF"/>
</dbReference>
<dbReference type="OrthoDB" id="9813394at2"/>
<protein>
    <recommendedName>
        <fullName evidence="2">histidine kinase</fullName>
        <ecNumber evidence="2">2.7.13.3</ecNumber>
    </recommendedName>
</protein>
<dbReference type="Pfam" id="PF00512">
    <property type="entry name" value="HisKA"/>
    <property type="match status" value="1"/>
</dbReference>
<dbReference type="InterPro" id="IPR003661">
    <property type="entry name" value="HisK_dim/P_dom"/>
</dbReference>
<dbReference type="InterPro" id="IPR004358">
    <property type="entry name" value="Sig_transdc_His_kin-like_C"/>
</dbReference>
<evidence type="ECO:0000256" key="5">
    <source>
        <dbReference type="ARBA" id="ARBA00022777"/>
    </source>
</evidence>
<evidence type="ECO:0000256" key="2">
    <source>
        <dbReference type="ARBA" id="ARBA00012438"/>
    </source>
</evidence>
<sequence>MNSDHKQTLIQYQRILEISRRLTSEQSLDALLYTIVQAAAEISASEAASILLYDEPNQRLHFQAATNMGPDTMRGISVPTESLAGWVAINRAPVIVPDVRQDKRWFGDLQQKKSGFATRSLIAVPMIARERLVGVLEVLNKMENTYNQDDLELLQILSGQAALAIEQTRLYQQSDMIAELVHELRTPLTSIGTIAYLLQRPTVGEAERLSLAKTIQQETQRLSNLSSSFLDLARLEAGRVGLCLTEFNLSQMIEECIEIIRPSAAEQNIEVIFQAQTPELTVRADPNQIKQVLLNLLTNAVKYNRPQGKITIAQQMENKGVSVSVSDTGIGIPPEQSAHIFEKFYRVSGEETASRAGTGLGLSICKRIIENHGGKISFTSALNQGSTFTIHLPASA</sequence>
<name>A0A0P6X178_9CHLR</name>
<dbReference type="Pfam" id="PF13185">
    <property type="entry name" value="GAF_2"/>
    <property type="match status" value="1"/>
</dbReference>
<reference evidence="8 9" key="1">
    <citation type="submission" date="2015-07" db="EMBL/GenBank/DDBJ databases">
        <title>Genome sequence of Ornatilinea apprima DSM 23815.</title>
        <authorList>
            <person name="Hemp J."/>
            <person name="Ward L.M."/>
            <person name="Pace L.A."/>
            <person name="Fischer W.W."/>
        </authorList>
    </citation>
    <scope>NUCLEOTIDE SEQUENCE [LARGE SCALE GENOMIC DNA]</scope>
    <source>
        <strain evidence="8 9">P3M-1</strain>
    </source>
</reference>
<dbReference type="PANTHER" id="PTHR43711:SF31">
    <property type="entry name" value="HISTIDINE KINASE"/>
    <property type="match status" value="1"/>
</dbReference>
<dbReference type="InterPro" id="IPR029016">
    <property type="entry name" value="GAF-like_dom_sf"/>
</dbReference>
<dbReference type="PRINTS" id="PR00344">
    <property type="entry name" value="BCTRLSENSOR"/>
</dbReference>
<dbReference type="STRING" id="1134406.ADN00_12245"/>
<dbReference type="PANTHER" id="PTHR43711">
    <property type="entry name" value="TWO-COMPONENT HISTIDINE KINASE"/>
    <property type="match status" value="1"/>
</dbReference>
<evidence type="ECO:0000256" key="3">
    <source>
        <dbReference type="ARBA" id="ARBA00022553"/>
    </source>
</evidence>
<evidence type="ECO:0000313" key="9">
    <source>
        <dbReference type="Proteomes" id="UP000050417"/>
    </source>
</evidence>
<keyword evidence="5" id="KW-0418">Kinase</keyword>
<dbReference type="CDD" id="cd16922">
    <property type="entry name" value="HATPase_EvgS-ArcB-TorS-like"/>
    <property type="match status" value="1"/>
</dbReference>
<dbReference type="SMART" id="SM00388">
    <property type="entry name" value="HisKA"/>
    <property type="match status" value="1"/>
</dbReference>
<evidence type="ECO:0000256" key="6">
    <source>
        <dbReference type="ARBA" id="ARBA00023012"/>
    </source>
</evidence>
<keyword evidence="6" id="KW-0902">Two-component regulatory system</keyword>
<dbReference type="AlphaFoldDB" id="A0A0P6X178"/>
<dbReference type="Gene3D" id="3.30.450.40">
    <property type="match status" value="1"/>
</dbReference>
<dbReference type="InterPro" id="IPR005467">
    <property type="entry name" value="His_kinase_dom"/>
</dbReference>
<organism evidence="8 9">
    <name type="scientific">Ornatilinea apprima</name>
    <dbReference type="NCBI Taxonomy" id="1134406"/>
    <lineage>
        <taxon>Bacteria</taxon>
        <taxon>Bacillati</taxon>
        <taxon>Chloroflexota</taxon>
        <taxon>Anaerolineae</taxon>
        <taxon>Anaerolineales</taxon>
        <taxon>Anaerolineaceae</taxon>
        <taxon>Ornatilinea</taxon>
    </lineage>
</organism>
<dbReference type="Gene3D" id="3.30.565.10">
    <property type="entry name" value="Histidine kinase-like ATPase, C-terminal domain"/>
    <property type="match status" value="1"/>
</dbReference>
<dbReference type="SUPFAM" id="SSF55874">
    <property type="entry name" value="ATPase domain of HSP90 chaperone/DNA topoisomerase II/histidine kinase"/>
    <property type="match status" value="1"/>
</dbReference>
<dbReference type="Pfam" id="PF02518">
    <property type="entry name" value="HATPase_c"/>
    <property type="match status" value="1"/>
</dbReference>
<dbReference type="PATRIC" id="fig|1134406.4.peg.3925"/>
<keyword evidence="9" id="KW-1185">Reference proteome</keyword>
<dbReference type="InterPro" id="IPR003594">
    <property type="entry name" value="HATPase_dom"/>
</dbReference>
<dbReference type="SUPFAM" id="SSF47384">
    <property type="entry name" value="Homodimeric domain of signal transducing histidine kinase"/>
    <property type="match status" value="1"/>
</dbReference>
<accession>A0A0P6X178</accession>
<dbReference type="InterPro" id="IPR036890">
    <property type="entry name" value="HATPase_C_sf"/>
</dbReference>
<dbReference type="SMART" id="SM00387">
    <property type="entry name" value="HATPase_c"/>
    <property type="match status" value="1"/>
</dbReference>
<comment type="catalytic activity">
    <reaction evidence="1">
        <text>ATP + protein L-histidine = ADP + protein N-phospho-L-histidine.</text>
        <dbReference type="EC" id="2.7.13.3"/>
    </reaction>
</comment>
<evidence type="ECO:0000256" key="1">
    <source>
        <dbReference type="ARBA" id="ARBA00000085"/>
    </source>
</evidence>
<proteinExistence type="predicted"/>
<evidence type="ECO:0000259" key="7">
    <source>
        <dbReference type="PROSITE" id="PS50109"/>
    </source>
</evidence>
<keyword evidence="3" id="KW-0597">Phosphoprotein</keyword>
<feature type="domain" description="Histidine kinase" evidence="7">
    <location>
        <begin position="179"/>
        <end position="396"/>
    </location>
</feature>
<dbReference type="EC" id="2.7.13.3" evidence="2"/>
<dbReference type="CDD" id="cd00082">
    <property type="entry name" value="HisKA"/>
    <property type="match status" value="1"/>
</dbReference>
<dbReference type="SMART" id="SM00065">
    <property type="entry name" value="GAF"/>
    <property type="match status" value="1"/>
</dbReference>
<dbReference type="EMBL" id="LGCL01000026">
    <property type="protein sequence ID" value="KPL76104.1"/>
    <property type="molecule type" value="Genomic_DNA"/>
</dbReference>
<dbReference type="PROSITE" id="PS50109">
    <property type="entry name" value="HIS_KIN"/>
    <property type="match status" value="1"/>
</dbReference>
<gene>
    <name evidence="8" type="ORF">ADN00_12245</name>
</gene>